<name>A0A0D0NKJ2_9RHOB</name>
<organism evidence="2 3">
    <name type="scientific">Wenxinia marina DSM 24838</name>
    <dbReference type="NCBI Taxonomy" id="1123501"/>
    <lineage>
        <taxon>Bacteria</taxon>
        <taxon>Pseudomonadati</taxon>
        <taxon>Pseudomonadota</taxon>
        <taxon>Alphaproteobacteria</taxon>
        <taxon>Rhodobacterales</taxon>
        <taxon>Roseobacteraceae</taxon>
        <taxon>Wenxinia</taxon>
    </lineage>
</organism>
<reference evidence="2 3" key="1">
    <citation type="submission" date="2013-01" db="EMBL/GenBank/DDBJ databases">
        <authorList>
            <person name="Fiebig A."/>
            <person name="Goeker M."/>
            <person name="Klenk H.-P.P."/>
        </authorList>
    </citation>
    <scope>NUCLEOTIDE SEQUENCE [LARGE SCALE GENOMIC DNA]</scope>
    <source>
        <strain evidence="2 3">DSM 24838</strain>
    </source>
</reference>
<dbReference type="Proteomes" id="UP000035100">
    <property type="component" value="Unassembled WGS sequence"/>
</dbReference>
<dbReference type="RefSeq" id="WP_051081031.1">
    <property type="nucleotide sequence ID" value="NZ_KB902277.1"/>
</dbReference>
<dbReference type="AlphaFoldDB" id="A0A0D0NKJ2"/>
<sequence>MRRPLLIVLSGLPGSGKTTLAHGLATRFGAVHLRIDTIEQALRTSPYAPVEVIDHGYRAAMGLARDNLAFGHVVIGDAVNGMAELDRGWAAAAEGLAAMVAMRIVCSDEIVHRKRVETAAPTCPATSCPPGPKSAPAPFAPTLQRWFSTPPGAPPTDRWRTP</sequence>
<accession>A0A0D0NKJ2</accession>
<dbReference type="InterPro" id="IPR027417">
    <property type="entry name" value="P-loop_NTPase"/>
</dbReference>
<evidence type="ECO:0000256" key="1">
    <source>
        <dbReference type="SAM" id="MobiDB-lite"/>
    </source>
</evidence>
<evidence type="ECO:0000313" key="2">
    <source>
        <dbReference type="EMBL" id="KIQ68840.1"/>
    </source>
</evidence>
<gene>
    <name evidence="2" type="ORF">Wenmar_02568</name>
</gene>
<comment type="caution">
    <text evidence="2">The sequence shown here is derived from an EMBL/GenBank/DDBJ whole genome shotgun (WGS) entry which is preliminary data.</text>
</comment>
<feature type="region of interest" description="Disordered" evidence="1">
    <location>
        <begin position="121"/>
        <end position="162"/>
    </location>
</feature>
<protein>
    <submittedName>
        <fullName evidence="2">AAA domain protein</fullName>
    </submittedName>
</protein>
<dbReference type="eggNOG" id="COG0645">
    <property type="taxonomic scope" value="Bacteria"/>
</dbReference>
<evidence type="ECO:0000313" key="3">
    <source>
        <dbReference type="Proteomes" id="UP000035100"/>
    </source>
</evidence>
<dbReference type="Pfam" id="PF13671">
    <property type="entry name" value="AAA_33"/>
    <property type="match status" value="1"/>
</dbReference>
<proteinExistence type="predicted"/>
<dbReference type="PANTHER" id="PTHR37807">
    <property type="entry name" value="OS07G0160300 PROTEIN"/>
    <property type="match status" value="1"/>
</dbReference>
<keyword evidence="3" id="KW-1185">Reference proteome</keyword>
<dbReference type="STRING" id="1123501.Wenmar_02568"/>
<dbReference type="SUPFAM" id="SSF52540">
    <property type="entry name" value="P-loop containing nucleoside triphosphate hydrolases"/>
    <property type="match status" value="1"/>
</dbReference>
<dbReference type="Gene3D" id="3.40.50.300">
    <property type="entry name" value="P-loop containing nucleotide triphosphate hydrolases"/>
    <property type="match status" value="1"/>
</dbReference>
<dbReference type="PANTHER" id="PTHR37807:SF3">
    <property type="entry name" value="OS07G0160300 PROTEIN"/>
    <property type="match status" value="1"/>
</dbReference>
<dbReference type="EMBL" id="AONG01000012">
    <property type="protein sequence ID" value="KIQ68840.1"/>
    <property type="molecule type" value="Genomic_DNA"/>
</dbReference>
<feature type="compositionally biased region" description="Pro residues" evidence="1">
    <location>
        <begin position="127"/>
        <end position="139"/>
    </location>
</feature>